<dbReference type="PANTHER" id="PTHR33050">
    <property type="entry name" value="REVERSE TRANSCRIPTASE DOMAIN-CONTAINING PROTEIN"/>
    <property type="match status" value="1"/>
</dbReference>
<dbReference type="Gene3D" id="3.30.70.270">
    <property type="match status" value="1"/>
</dbReference>
<dbReference type="PROSITE" id="PS50878">
    <property type="entry name" value="RT_POL"/>
    <property type="match status" value="1"/>
</dbReference>
<dbReference type="EMBL" id="JBAMIC010000008">
    <property type="protein sequence ID" value="KAK7104147.1"/>
    <property type="molecule type" value="Genomic_DNA"/>
</dbReference>
<dbReference type="InterPro" id="IPR052055">
    <property type="entry name" value="Hepadnavirus_pol/RT"/>
</dbReference>
<name>A0AAN9B5J7_9CAEN</name>
<comment type="caution">
    <text evidence="2">The sequence shown here is derived from an EMBL/GenBank/DDBJ whole genome shotgun (WGS) entry which is preliminary data.</text>
</comment>
<evidence type="ECO:0000313" key="4">
    <source>
        <dbReference type="Proteomes" id="UP001374579"/>
    </source>
</evidence>
<reference evidence="2 4" key="1">
    <citation type="submission" date="2024-02" db="EMBL/GenBank/DDBJ databases">
        <title>Chromosome-scale genome assembly of the rough periwinkle Littorina saxatilis.</title>
        <authorList>
            <person name="De Jode A."/>
            <person name="Faria R."/>
            <person name="Formenti G."/>
            <person name="Sims Y."/>
            <person name="Smith T.P."/>
            <person name="Tracey A."/>
            <person name="Wood J.M.D."/>
            <person name="Zagrodzka Z.B."/>
            <person name="Johannesson K."/>
            <person name="Butlin R.K."/>
            <person name="Leder E.H."/>
        </authorList>
    </citation>
    <scope>NUCLEOTIDE SEQUENCE [LARGE SCALE GENOMIC DNA]</scope>
    <source>
        <strain evidence="2">Snail1</strain>
        <tissue evidence="2">Muscle</tissue>
    </source>
</reference>
<organism evidence="2 4">
    <name type="scientific">Littorina saxatilis</name>
    <dbReference type="NCBI Taxonomy" id="31220"/>
    <lineage>
        <taxon>Eukaryota</taxon>
        <taxon>Metazoa</taxon>
        <taxon>Spiralia</taxon>
        <taxon>Lophotrochozoa</taxon>
        <taxon>Mollusca</taxon>
        <taxon>Gastropoda</taxon>
        <taxon>Caenogastropoda</taxon>
        <taxon>Littorinimorpha</taxon>
        <taxon>Littorinoidea</taxon>
        <taxon>Littorinidae</taxon>
        <taxon>Littorina</taxon>
    </lineage>
</organism>
<evidence type="ECO:0000259" key="1">
    <source>
        <dbReference type="PROSITE" id="PS50878"/>
    </source>
</evidence>
<dbReference type="InterPro" id="IPR043502">
    <property type="entry name" value="DNA/RNA_pol_sf"/>
</dbReference>
<proteinExistence type="predicted"/>
<protein>
    <recommendedName>
        <fullName evidence="1">Reverse transcriptase domain-containing protein</fullName>
    </recommendedName>
</protein>
<dbReference type="InterPro" id="IPR043128">
    <property type="entry name" value="Rev_trsase/Diguanyl_cyclase"/>
</dbReference>
<keyword evidence="4" id="KW-1185">Reference proteome</keyword>
<dbReference type="CDD" id="cd09275">
    <property type="entry name" value="RNase_HI_RT_DIRS1"/>
    <property type="match status" value="1"/>
</dbReference>
<feature type="domain" description="Reverse transcriptase" evidence="1">
    <location>
        <begin position="1"/>
        <end position="137"/>
    </location>
</feature>
<dbReference type="Pfam" id="PF00078">
    <property type="entry name" value="RVT_1"/>
    <property type="match status" value="1"/>
</dbReference>
<dbReference type="SUPFAM" id="SSF56672">
    <property type="entry name" value="DNA/RNA polymerases"/>
    <property type="match status" value="1"/>
</dbReference>
<dbReference type="PANTHER" id="PTHR33050:SF7">
    <property type="entry name" value="RIBONUCLEASE H"/>
    <property type="match status" value="1"/>
</dbReference>
<sequence length="508" mass="57986">METPFSVREALRPGDWATSIDLTDAYFHILMHPSDRKWLRFRWATDIYQFRALPFGLSLAPWVFTMVTRQLCSLVRQKGIRLRAYLDDWLVLNQNQQSCSLHTQAVLDQANDLGFQINQSKSELIPSQNFTYLGMTFDTVAWSVRPSLRRVNKLQDLLRSLRSQKQAKVRVLASALGQMESMATLIPLGRVCKRPFQAALNSEWNPAYQGWDVSVQIHSWIRHTTNQWLQAGLFLGVPIVLPPPEVDMFTDASRVGWGAHLAQLTASGTWPESQARSHINVLELEAVFLGLRSFFPAVVGKHVRLHTDNTTVAAYVNKQGGSRSQTLSVRTCQILRWCAQHQITLSAKFLPGRLNVLADALSRSSSVLHTEWTITHHALQRLWVQVEKPVVDLFATRFSRRLPVFVSPFPDPEAWKTNALEINWSDLTAYAFPPFQLLGRVLRKVEMERPSLILVAPMWTSQHWFPDLLRLTVGPPIPLNLEKGDLLQPRTGVLHENPQALRLHAWRL</sequence>
<dbReference type="CDD" id="cd03714">
    <property type="entry name" value="RT_DIRS1"/>
    <property type="match status" value="1"/>
</dbReference>
<dbReference type="InterPro" id="IPR000477">
    <property type="entry name" value="RT_dom"/>
</dbReference>
<gene>
    <name evidence="2" type="ORF">V1264_003473</name>
    <name evidence="3" type="ORF">V1264_018910</name>
</gene>
<accession>A0AAN9B5J7</accession>
<dbReference type="Proteomes" id="UP001374579">
    <property type="component" value="Unassembled WGS sequence"/>
</dbReference>
<dbReference type="AlphaFoldDB" id="A0AAN9B5J7"/>
<evidence type="ECO:0000313" key="3">
    <source>
        <dbReference type="EMBL" id="KAK7104147.1"/>
    </source>
</evidence>
<evidence type="ECO:0000313" key="2">
    <source>
        <dbReference type="EMBL" id="KAK7099322.1"/>
    </source>
</evidence>
<dbReference type="EMBL" id="JBAMIC010000012">
    <property type="protein sequence ID" value="KAK7099322.1"/>
    <property type="molecule type" value="Genomic_DNA"/>
</dbReference>